<evidence type="ECO:0000256" key="16">
    <source>
        <dbReference type="PIRSR" id="PIRSR001365-3"/>
    </source>
</evidence>
<feature type="active site" description="Schiff-base intermediate with substrate" evidence="12 14">
    <location>
        <position position="162"/>
    </location>
</feature>
<keyword evidence="9 12" id="KW-0456">Lyase</keyword>
<keyword evidence="10 12" id="KW-0704">Schiff base</keyword>
<dbReference type="InterPro" id="IPR020624">
    <property type="entry name" value="Schiff_base-form_aldolases_CS"/>
</dbReference>
<feature type="site" description="L-lysine inhibitor binding" evidence="16">
    <location>
        <position position="81"/>
    </location>
</feature>
<comment type="function">
    <text evidence="1 12">Catalyzes the condensation of (S)-aspartate-beta-semialdehyde [(S)-ASA] and pyruvate to 4-hydroxy-tetrahydrodipicolinate (HTPA).</text>
</comment>
<comment type="subunit">
    <text evidence="12">Homotetramer; dimer of dimers.</text>
</comment>
<evidence type="ECO:0000256" key="4">
    <source>
        <dbReference type="ARBA" id="ARBA00012086"/>
    </source>
</evidence>
<feature type="site" description="Part of a proton relay during catalysis" evidence="12 16">
    <location>
        <position position="108"/>
    </location>
</feature>
<evidence type="ECO:0000256" key="9">
    <source>
        <dbReference type="ARBA" id="ARBA00023239"/>
    </source>
</evidence>
<comment type="pathway">
    <text evidence="2 12">Amino-acid biosynthesis; L-lysine biosynthesis via DAP pathway; (S)-tetrahydrodipicolinate from L-aspartate: step 3/4.</text>
</comment>
<proteinExistence type="inferred from homology"/>
<dbReference type="CDD" id="cd00950">
    <property type="entry name" value="DHDPS"/>
    <property type="match status" value="1"/>
</dbReference>
<feature type="site" description="Part of a proton relay during catalysis" evidence="16">
    <location>
        <position position="107"/>
    </location>
</feature>
<evidence type="ECO:0000313" key="18">
    <source>
        <dbReference type="Proteomes" id="UP000599024"/>
    </source>
</evidence>
<keyword evidence="5 12" id="KW-0963">Cytoplasm</keyword>
<dbReference type="PANTHER" id="PTHR12128">
    <property type="entry name" value="DIHYDRODIPICOLINATE SYNTHASE"/>
    <property type="match status" value="1"/>
</dbReference>
<accession>A0A8J6N6Z1</accession>
<evidence type="ECO:0000256" key="2">
    <source>
        <dbReference type="ARBA" id="ARBA00005120"/>
    </source>
</evidence>
<comment type="caution">
    <text evidence="12">Was originally thought to be a dihydrodipicolinate synthase (DHDPS), catalyzing the condensation of (S)-aspartate-beta-semialdehyde [(S)-ASA] and pyruvate to dihydrodipicolinate (DHDP). However, it was shown in E.coli that the product of the enzymatic reaction is not dihydrodipicolinate but in fact (4S)-4-hydroxy-2,3,4,5-tetrahydro-(2S)-dipicolinic acid (HTPA), and that the consecutive dehydration reaction leading to DHDP is not spontaneous but catalyzed by DapB.</text>
</comment>
<comment type="caution">
    <text evidence="17">The sequence shown here is derived from an EMBL/GenBank/DDBJ whole genome shotgun (WGS) entry which is preliminary data.</text>
</comment>
<dbReference type="SUPFAM" id="SSF51569">
    <property type="entry name" value="Aldolase"/>
    <property type="match status" value="1"/>
</dbReference>
<feature type="site" description="L-lysine inhibitor binding; via carbonyl oxygen" evidence="16">
    <location>
        <position position="50"/>
    </location>
</feature>
<dbReference type="InterPro" id="IPR005263">
    <property type="entry name" value="DapA"/>
</dbReference>
<evidence type="ECO:0000256" key="11">
    <source>
        <dbReference type="ARBA" id="ARBA00047836"/>
    </source>
</evidence>
<evidence type="ECO:0000256" key="7">
    <source>
        <dbReference type="ARBA" id="ARBA00022915"/>
    </source>
</evidence>
<dbReference type="PROSITE" id="PS00666">
    <property type="entry name" value="DHDPS_2"/>
    <property type="match status" value="1"/>
</dbReference>
<dbReference type="GO" id="GO:0019877">
    <property type="term" value="P:diaminopimelate biosynthetic process"/>
    <property type="evidence" value="ECO:0007669"/>
    <property type="project" value="UniProtKB-UniRule"/>
</dbReference>
<feature type="site" description="L-lysine inhibitor binding" evidence="16">
    <location>
        <position position="85"/>
    </location>
</feature>
<dbReference type="Pfam" id="PF00701">
    <property type="entry name" value="DHDPS"/>
    <property type="match status" value="1"/>
</dbReference>
<dbReference type="SMART" id="SM01130">
    <property type="entry name" value="DHDPS"/>
    <property type="match status" value="1"/>
</dbReference>
<dbReference type="InterPro" id="IPR020625">
    <property type="entry name" value="Schiff_base-form_aldolases_AS"/>
</dbReference>
<keyword evidence="6 12" id="KW-0028">Amino-acid biosynthesis</keyword>
<dbReference type="InterPro" id="IPR013785">
    <property type="entry name" value="Aldolase_TIM"/>
</dbReference>
<dbReference type="PROSITE" id="PS00665">
    <property type="entry name" value="DHDPS_1"/>
    <property type="match status" value="1"/>
</dbReference>
<dbReference type="PIRSF" id="PIRSF001365">
    <property type="entry name" value="DHDPS"/>
    <property type="match status" value="1"/>
</dbReference>
<comment type="catalytic activity">
    <reaction evidence="11 12">
        <text>L-aspartate 4-semialdehyde + pyruvate = (2S,4S)-4-hydroxy-2,3,4,5-tetrahydrodipicolinate + H2O + H(+)</text>
        <dbReference type="Rhea" id="RHEA:34171"/>
        <dbReference type="ChEBI" id="CHEBI:15361"/>
        <dbReference type="ChEBI" id="CHEBI:15377"/>
        <dbReference type="ChEBI" id="CHEBI:15378"/>
        <dbReference type="ChEBI" id="CHEBI:67139"/>
        <dbReference type="ChEBI" id="CHEBI:537519"/>
        <dbReference type="EC" id="4.3.3.7"/>
    </reaction>
</comment>
<dbReference type="AlphaFoldDB" id="A0A8J6N6Z1"/>
<dbReference type="PRINTS" id="PR00146">
    <property type="entry name" value="DHPICSNTHASE"/>
</dbReference>
<gene>
    <name evidence="12" type="primary">dapA</name>
    <name evidence="17" type="ORF">H8E79_01625</name>
</gene>
<feature type="binding site" evidence="12 15">
    <location>
        <position position="46"/>
    </location>
    <ligand>
        <name>pyruvate</name>
        <dbReference type="ChEBI" id="CHEBI:15361"/>
    </ligand>
</feature>
<evidence type="ECO:0000256" key="5">
    <source>
        <dbReference type="ARBA" id="ARBA00022490"/>
    </source>
</evidence>
<comment type="subcellular location">
    <subcellularLocation>
        <location evidence="12">Cytoplasm</location>
    </subcellularLocation>
</comment>
<dbReference type="PANTHER" id="PTHR12128:SF66">
    <property type="entry name" value="4-HYDROXY-2-OXOGLUTARATE ALDOLASE, MITOCHONDRIAL"/>
    <property type="match status" value="1"/>
</dbReference>
<dbReference type="GO" id="GO:0009089">
    <property type="term" value="P:lysine biosynthetic process via diaminopimelate"/>
    <property type="evidence" value="ECO:0007669"/>
    <property type="project" value="UniProtKB-UniRule"/>
</dbReference>
<comment type="similarity">
    <text evidence="3 12 13">Belongs to the DapA family.</text>
</comment>
<evidence type="ECO:0000256" key="3">
    <source>
        <dbReference type="ARBA" id="ARBA00007592"/>
    </source>
</evidence>
<evidence type="ECO:0000256" key="14">
    <source>
        <dbReference type="PIRSR" id="PIRSR001365-1"/>
    </source>
</evidence>
<evidence type="ECO:0000256" key="10">
    <source>
        <dbReference type="ARBA" id="ARBA00023270"/>
    </source>
</evidence>
<dbReference type="UniPathway" id="UPA00034">
    <property type="reaction ID" value="UER00017"/>
</dbReference>
<dbReference type="NCBIfam" id="TIGR00674">
    <property type="entry name" value="dapA"/>
    <property type="match status" value="1"/>
</dbReference>
<dbReference type="InterPro" id="IPR002220">
    <property type="entry name" value="DapA-like"/>
</dbReference>
<dbReference type="GO" id="GO:0008840">
    <property type="term" value="F:4-hydroxy-tetrahydrodipicolinate synthase activity"/>
    <property type="evidence" value="ECO:0007669"/>
    <property type="project" value="UniProtKB-UniRule"/>
</dbReference>
<evidence type="ECO:0000256" key="12">
    <source>
        <dbReference type="HAMAP-Rule" id="MF_00418"/>
    </source>
</evidence>
<organism evidence="17 18">
    <name type="scientific">Candidatus Desulfatifera sulfidica</name>
    <dbReference type="NCBI Taxonomy" id="2841691"/>
    <lineage>
        <taxon>Bacteria</taxon>
        <taxon>Pseudomonadati</taxon>
        <taxon>Thermodesulfobacteriota</taxon>
        <taxon>Desulfobulbia</taxon>
        <taxon>Desulfobulbales</taxon>
        <taxon>Desulfobulbaceae</taxon>
        <taxon>Candidatus Desulfatifera</taxon>
    </lineage>
</organism>
<dbReference type="Proteomes" id="UP000599024">
    <property type="component" value="Unassembled WGS sequence"/>
</dbReference>
<feature type="active site" description="Proton donor/acceptor" evidence="12 14">
    <location>
        <position position="134"/>
    </location>
</feature>
<feature type="site" description="Part of a proton relay during catalysis" evidence="12 16">
    <location>
        <position position="45"/>
    </location>
</feature>
<dbReference type="HAMAP" id="MF_00418">
    <property type="entry name" value="DapA"/>
    <property type="match status" value="1"/>
</dbReference>
<evidence type="ECO:0000256" key="13">
    <source>
        <dbReference type="PIRNR" id="PIRNR001365"/>
    </source>
</evidence>
<evidence type="ECO:0000256" key="8">
    <source>
        <dbReference type="ARBA" id="ARBA00023154"/>
    </source>
</evidence>
<protein>
    <recommendedName>
        <fullName evidence="4 12">4-hydroxy-tetrahydrodipicolinate synthase</fullName>
        <shortName evidence="12">HTPA synthase</shortName>
        <ecNumber evidence="4 12">4.3.3.7</ecNumber>
    </recommendedName>
</protein>
<evidence type="ECO:0000313" key="17">
    <source>
        <dbReference type="EMBL" id="MBC8207853.1"/>
    </source>
</evidence>
<feature type="binding site" evidence="12 15">
    <location>
        <position position="204"/>
    </location>
    <ligand>
        <name>pyruvate</name>
        <dbReference type="ChEBI" id="CHEBI:15361"/>
    </ligand>
</feature>
<dbReference type="GO" id="GO:0005829">
    <property type="term" value="C:cytosol"/>
    <property type="evidence" value="ECO:0007669"/>
    <property type="project" value="TreeGrafter"/>
</dbReference>
<evidence type="ECO:0000256" key="6">
    <source>
        <dbReference type="ARBA" id="ARBA00022605"/>
    </source>
</evidence>
<reference evidence="17 18" key="1">
    <citation type="submission" date="2020-08" db="EMBL/GenBank/DDBJ databases">
        <title>Bridging the membrane lipid divide: bacteria of the FCB group superphylum have the potential to synthesize archaeal ether lipids.</title>
        <authorList>
            <person name="Villanueva L."/>
            <person name="Von Meijenfeldt F.A.B."/>
            <person name="Westbye A.B."/>
            <person name="Yadav S."/>
            <person name="Hopmans E.C."/>
            <person name="Dutilh B.E."/>
            <person name="Sinninghe Damste J.S."/>
        </authorList>
    </citation>
    <scope>NUCLEOTIDE SEQUENCE [LARGE SCALE GENOMIC DNA]</scope>
    <source>
        <strain evidence="17">NIOZ-UU81</strain>
    </source>
</reference>
<dbReference type="Gene3D" id="3.20.20.70">
    <property type="entry name" value="Aldolase class I"/>
    <property type="match status" value="1"/>
</dbReference>
<name>A0A8J6N6Z1_9BACT</name>
<evidence type="ECO:0000256" key="1">
    <source>
        <dbReference type="ARBA" id="ARBA00003294"/>
    </source>
</evidence>
<sequence>MEKYNGAIVAIVTPFIDNKVDEQGLIDLIEFQIAGGTHGIVPCGTTGESATLDFAEHKRVIELTVKTVAGRVPVIAGTGANNTAEAIELNESAKASGADAVLSVTPYYNKPSQEGLYQHFKTIAEAVDIPMFLYNVPGRTSINMLPATVARLAEVPGIIGIKEACGSLQQISEVIRLCPKDFILLSGDDFTAMPTVLVGGKGVISVTSNVDPNGMATLMEAALAGDLARANEIHYRLFPLMTSMFCAPNPVPAKKGVEMMGKIKDGLPRLPLTGIDEAALGLLKAAMGQNNLL</sequence>
<evidence type="ECO:0000256" key="15">
    <source>
        <dbReference type="PIRSR" id="PIRSR001365-2"/>
    </source>
</evidence>
<keyword evidence="7 12" id="KW-0220">Diaminopimelate biosynthesis</keyword>
<dbReference type="EC" id="4.3.3.7" evidence="4 12"/>
<dbReference type="EMBL" id="JACNLK010000019">
    <property type="protein sequence ID" value="MBC8207853.1"/>
    <property type="molecule type" value="Genomic_DNA"/>
</dbReference>
<keyword evidence="8 12" id="KW-0457">Lysine biosynthesis</keyword>